<gene>
    <name evidence="16" type="ORF">BC936DRAFT_138360</name>
</gene>
<evidence type="ECO:0000256" key="8">
    <source>
        <dbReference type="ARBA" id="ARBA00022840"/>
    </source>
</evidence>
<dbReference type="GO" id="GO:0005524">
    <property type="term" value="F:ATP binding"/>
    <property type="evidence" value="ECO:0007669"/>
    <property type="project" value="UniProtKB-KW"/>
</dbReference>
<keyword evidence="7" id="KW-1000">Mitochondrion outer membrane</keyword>
<evidence type="ECO:0000256" key="3">
    <source>
        <dbReference type="ARBA" id="ARBA00009919"/>
    </source>
</evidence>
<dbReference type="PANTHER" id="PTHR43267">
    <property type="entry name" value="TRNA THREONYLCARBAMOYLADENOSINE DEHYDRATASE"/>
    <property type="match status" value="1"/>
</dbReference>
<dbReference type="InterPro" id="IPR045886">
    <property type="entry name" value="ThiF/MoeB/HesA"/>
</dbReference>
<evidence type="ECO:0000256" key="12">
    <source>
        <dbReference type="ARBA" id="ARBA00060084"/>
    </source>
</evidence>
<evidence type="ECO:0000256" key="4">
    <source>
        <dbReference type="ARBA" id="ARBA00022598"/>
    </source>
</evidence>
<keyword evidence="5 14" id="KW-0812">Transmembrane</keyword>
<dbReference type="PANTHER" id="PTHR43267:SF2">
    <property type="entry name" value="TRNA THREONYLCARBAMOYLADENOSINE DEHYDRATASE 1-RELATED"/>
    <property type="match status" value="1"/>
</dbReference>
<feature type="transmembrane region" description="Helical" evidence="14">
    <location>
        <begin position="120"/>
        <end position="138"/>
    </location>
</feature>
<evidence type="ECO:0000256" key="13">
    <source>
        <dbReference type="SAM" id="MobiDB-lite"/>
    </source>
</evidence>
<keyword evidence="10" id="KW-0496">Mitochondrion</keyword>
<evidence type="ECO:0000256" key="7">
    <source>
        <dbReference type="ARBA" id="ARBA00022787"/>
    </source>
</evidence>
<evidence type="ECO:0000256" key="14">
    <source>
        <dbReference type="SAM" id="Phobius"/>
    </source>
</evidence>
<organism evidence="16 17">
    <name type="scientific">Jimgerdemannia flammicorona</name>
    <dbReference type="NCBI Taxonomy" id="994334"/>
    <lineage>
        <taxon>Eukaryota</taxon>
        <taxon>Fungi</taxon>
        <taxon>Fungi incertae sedis</taxon>
        <taxon>Mucoromycota</taxon>
        <taxon>Mucoromycotina</taxon>
        <taxon>Endogonomycetes</taxon>
        <taxon>Endogonales</taxon>
        <taxon>Endogonaceae</taxon>
        <taxon>Jimgerdemannia</taxon>
    </lineage>
</organism>
<evidence type="ECO:0000256" key="6">
    <source>
        <dbReference type="ARBA" id="ARBA00022741"/>
    </source>
</evidence>
<evidence type="ECO:0000256" key="1">
    <source>
        <dbReference type="ARBA" id="ARBA00004225"/>
    </source>
</evidence>
<evidence type="ECO:0000313" key="16">
    <source>
        <dbReference type="EMBL" id="RUP52172.1"/>
    </source>
</evidence>
<feature type="transmembrane region" description="Helical" evidence="14">
    <location>
        <begin position="20"/>
        <end position="41"/>
    </location>
</feature>
<dbReference type="Pfam" id="PF00899">
    <property type="entry name" value="ThiF"/>
    <property type="match status" value="1"/>
</dbReference>
<evidence type="ECO:0000256" key="10">
    <source>
        <dbReference type="ARBA" id="ARBA00023128"/>
    </source>
</evidence>
<dbReference type="EMBL" id="RBNI01000130">
    <property type="protein sequence ID" value="RUP52172.1"/>
    <property type="molecule type" value="Genomic_DNA"/>
</dbReference>
<dbReference type="GO" id="GO:0061503">
    <property type="term" value="F:tRNA threonylcarbamoyladenosine dehydratase"/>
    <property type="evidence" value="ECO:0007669"/>
    <property type="project" value="TreeGrafter"/>
</dbReference>
<keyword evidence="17" id="KW-1185">Reference proteome</keyword>
<evidence type="ECO:0000256" key="2">
    <source>
        <dbReference type="ARBA" id="ARBA00004294"/>
    </source>
</evidence>
<dbReference type="FunFam" id="3.40.50.720:FF:000125">
    <property type="entry name" value="tRNA threonylcarbamoyladenosine dehydratase 2-like"/>
    <property type="match status" value="1"/>
</dbReference>
<dbReference type="InterPro" id="IPR000594">
    <property type="entry name" value="ThiF_NAD_FAD-bd"/>
</dbReference>
<comment type="similarity">
    <text evidence="3">Belongs to the HesA/MoeB/ThiF family.</text>
</comment>
<dbReference type="GO" id="GO:0061504">
    <property type="term" value="P:cyclic threonylcarbamoyladenosine biosynthetic process"/>
    <property type="evidence" value="ECO:0007669"/>
    <property type="project" value="TreeGrafter"/>
</dbReference>
<evidence type="ECO:0000256" key="5">
    <source>
        <dbReference type="ARBA" id="ARBA00022692"/>
    </source>
</evidence>
<protein>
    <submittedName>
        <fullName evidence="16">Ubiquitin-protein ligase molybdopterin-converting factor</fullName>
    </submittedName>
</protein>
<keyword evidence="6" id="KW-0547">Nucleotide-binding</keyword>
<dbReference type="SUPFAM" id="SSF69572">
    <property type="entry name" value="Activating enzymes of the ubiquitin-like proteins"/>
    <property type="match status" value="1"/>
</dbReference>
<keyword evidence="4 16" id="KW-0436">Ligase</keyword>
<name>A0A433DMS2_9FUNG</name>
<dbReference type="CDD" id="cd00755">
    <property type="entry name" value="YgdL_like"/>
    <property type="match status" value="1"/>
</dbReference>
<evidence type="ECO:0000256" key="11">
    <source>
        <dbReference type="ARBA" id="ARBA00023136"/>
    </source>
</evidence>
<keyword evidence="8" id="KW-0067">ATP-binding</keyword>
<evidence type="ECO:0000256" key="9">
    <source>
        <dbReference type="ARBA" id="ARBA00022989"/>
    </source>
</evidence>
<evidence type="ECO:0000259" key="15">
    <source>
        <dbReference type="Pfam" id="PF00899"/>
    </source>
</evidence>
<dbReference type="AlphaFoldDB" id="A0A433DMS2"/>
<comment type="subcellular location">
    <subcellularLocation>
        <location evidence="1">Mitochondrion membrane</location>
        <topology evidence="1">Multi-pass membrane protein</topology>
    </subcellularLocation>
    <subcellularLocation>
        <location evidence="2">Mitochondrion outer membrane</location>
    </subcellularLocation>
</comment>
<dbReference type="Proteomes" id="UP000268093">
    <property type="component" value="Unassembled WGS sequence"/>
</dbReference>
<keyword evidence="11 14" id="KW-0472">Membrane</keyword>
<dbReference type="InterPro" id="IPR035985">
    <property type="entry name" value="Ubiquitin-activating_enz"/>
</dbReference>
<proteinExistence type="inferred from homology"/>
<comment type="function">
    <text evidence="12">Catalyzes the ATP-dependent dehydration of threonylcarbamoyladenosine at position 37 (t(6)A37) to form cyclic t(6)A37 (ct(6)A37) in tRNAs that read codons beginning with adenine.</text>
</comment>
<feature type="region of interest" description="Disordered" evidence="13">
    <location>
        <begin position="432"/>
        <end position="457"/>
    </location>
</feature>
<reference evidence="16 17" key="1">
    <citation type="journal article" date="2018" name="New Phytol.">
        <title>Phylogenomics of Endogonaceae and evolution of mycorrhizas within Mucoromycota.</title>
        <authorList>
            <person name="Chang Y."/>
            <person name="Desiro A."/>
            <person name="Na H."/>
            <person name="Sandor L."/>
            <person name="Lipzen A."/>
            <person name="Clum A."/>
            <person name="Barry K."/>
            <person name="Grigoriev I.V."/>
            <person name="Martin F.M."/>
            <person name="Stajich J.E."/>
            <person name="Smith M.E."/>
            <person name="Bonito G."/>
            <person name="Spatafora J.W."/>
        </authorList>
    </citation>
    <scope>NUCLEOTIDE SEQUENCE [LARGE SCALE GENOMIC DNA]</scope>
    <source>
        <strain evidence="16 17">GMNB39</strain>
    </source>
</reference>
<dbReference type="GO" id="GO:0008641">
    <property type="term" value="F:ubiquitin-like modifier activating enzyme activity"/>
    <property type="evidence" value="ECO:0007669"/>
    <property type="project" value="InterPro"/>
</dbReference>
<feature type="domain" description="THIF-type NAD/FAD binding fold" evidence="15">
    <location>
        <begin position="102"/>
        <end position="347"/>
    </location>
</feature>
<dbReference type="OrthoDB" id="10265862at2759"/>
<comment type="caution">
    <text evidence="16">The sequence shown here is derived from an EMBL/GenBank/DDBJ whole genome shotgun (WGS) entry which is preliminary data.</text>
</comment>
<keyword evidence="9 14" id="KW-1133">Transmembrane helix</keyword>
<sequence length="457" mass="50148">MSSSSLPDRLSQLLAQNSPSLKLGLTAVAASALTAFAIFGYQASNRRSRAKALKEELLHTPLTSSFLTEYGTIAKNSLSAPTSSTQNLATDFDENLIREQLARNLAFLGEDGLARVRRSFIIVVGAGGVGSWAALMLLRSGVEHLRIIDFDQVTLSSLNRHAVATHADVGTPKVTAMRKHLKDIAPHARIEAKIELFKKESAADLLSGKPDFVIDAIDNIDTKLDLIKYCHDHGLRVVSSMGAGAKADPSRIQIADISDTFEDPLARAVRRRLRRMGVDSGVPVAYSTEKPHHVKLLPLEDDKVPDADEYAPLQDFRVRILPVLGTIPSIFGMVLATHIILTLAGFPYDPLPIKLRDALYQRVHRDLHGREKSLYGNTKIPLDKRDVGYIMDEMWHGHSAISGATEKLTLTRWDRALPLSHSNAVCMTKAEAQAHEEGEGTDLPSTQRYPNGEFGFG</sequence>
<evidence type="ECO:0000313" key="17">
    <source>
        <dbReference type="Proteomes" id="UP000268093"/>
    </source>
</evidence>
<dbReference type="GO" id="GO:0005741">
    <property type="term" value="C:mitochondrial outer membrane"/>
    <property type="evidence" value="ECO:0007669"/>
    <property type="project" value="UniProtKB-SubCell"/>
</dbReference>
<dbReference type="Gene3D" id="3.40.50.720">
    <property type="entry name" value="NAD(P)-binding Rossmann-like Domain"/>
    <property type="match status" value="1"/>
</dbReference>
<accession>A0A433DMS2</accession>